<evidence type="ECO:0000313" key="2">
    <source>
        <dbReference type="Proteomes" id="UP000016491"/>
    </source>
</evidence>
<evidence type="ECO:0000313" key="1">
    <source>
        <dbReference type="EMBL" id="ERI74550.1"/>
    </source>
</evidence>
<dbReference type="AlphaFoldDB" id="A0ABC9TTB3"/>
<accession>A0ABC9TTB3</accession>
<dbReference type="Proteomes" id="UP000016491">
    <property type="component" value="Unassembled WGS sequence"/>
</dbReference>
<comment type="caution">
    <text evidence="1">The sequence shown here is derived from an EMBL/GenBank/DDBJ whole genome shotgun (WGS) entry which is preliminary data.</text>
</comment>
<gene>
    <name evidence="1" type="ORF">CLOSYM_03901</name>
</gene>
<organism evidence="1 2">
    <name type="scientific">[Clostridium] symbiosum ATCC 14940</name>
    <dbReference type="NCBI Taxonomy" id="411472"/>
    <lineage>
        <taxon>Bacteria</taxon>
        <taxon>Bacillati</taxon>
        <taxon>Bacillota</taxon>
        <taxon>Clostridia</taxon>
        <taxon>Lachnospirales</taxon>
        <taxon>Lachnospiraceae</taxon>
        <taxon>Otoolea</taxon>
    </lineage>
</organism>
<proteinExistence type="predicted"/>
<name>A0ABC9TTB3_CLOSY</name>
<protein>
    <submittedName>
        <fullName evidence="1">Uncharacterized protein</fullName>
    </submittedName>
</protein>
<sequence>MVCYNLVWIFRPNGHITALQEARRTAMDSSPNRLFLNIKFQ</sequence>
<dbReference type="EMBL" id="AWSU01000318">
    <property type="protein sequence ID" value="ERI74550.1"/>
    <property type="molecule type" value="Genomic_DNA"/>
</dbReference>
<reference evidence="1 2" key="1">
    <citation type="submission" date="2013-07" db="EMBL/GenBank/DDBJ databases">
        <authorList>
            <person name="Weinstock G."/>
            <person name="Sodergren E."/>
            <person name="Wylie T."/>
            <person name="Fulton L."/>
            <person name="Fulton R."/>
            <person name="Fronick C."/>
            <person name="O'Laughlin M."/>
            <person name="Godfrey J."/>
            <person name="Miner T."/>
            <person name="Herter B."/>
            <person name="Appelbaum E."/>
            <person name="Cordes M."/>
            <person name="Lek S."/>
            <person name="Wollam A."/>
            <person name="Pepin K.H."/>
            <person name="Palsikar V.B."/>
            <person name="Mitreva M."/>
            <person name="Wilson R.K."/>
        </authorList>
    </citation>
    <scope>NUCLEOTIDE SEQUENCE [LARGE SCALE GENOMIC DNA]</scope>
    <source>
        <strain evidence="1 2">ATCC 14940</strain>
    </source>
</reference>